<dbReference type="RefSeq" id="WP_344139598.1">
    <property type="nucleotide sequence ID" value="NZ_BAAALT010000279.1"/>
</dbReference>
<dbReference type="InterPro" id="IPR036388">
    <property type="entry name" value="WH-like_DNA-bd_sf"/>
</dbReference>
<evidence type="ECO:0000313" key="7">
    <source>
        <dbReference type="EMBL" id="GAA1833429.1"/>
    </source>
</evidence>
<dbReference type="PROSITE" id="PS51755">
    <property type="entry name" value="OMPR_PHOB"/>
    <property type="match status" value="1"/>
</dbReference>
<comment type="similarity">
    <text evidence="1">Belongs to the AfsR/DnrI/RedD regulatory family.</text>
</comment>
<comment type="caution">
    <text evidence="7">The sequence shown here is derived from an EMBL/GenBank/DDBJ whole genome shotgun (WGS) entry which is preliminary data.</text>
</comment>
<evidence type="ECO:0000256" key="2">
    <source>
        <dbReference type="ARBA" id="ARBA00023015"/>
    </source>
</evidence>
<dbReference type="InterPro" id="IPR001867">
    <property type="entry name" value="OmpR/PhoB-type_DNA-bd"/>
</dbReference>
<keyword evidence="2" id="KW-0805">Transcription regulation</keyword>
<dbReference type="CDD" id="cd15831">
    <property type="entry name" value="BTAD"/>
    <property type="match status" value="1"/>
</dbReference>
<evidence type="ECO:0000256" key="5">
    <source>
        <dbReference type="PROSITE-ProRule" id="PRU01091"/>
    </source>
</evidence>
<dbReference type="EMBL" id="BAAALT010000279">
    <property type="protein sequence ID" value="GAA1833429.1"/>
    <property type="molecule type" value="Genomic_DNA"/>
</dbReference>
<name>A0ABN2MRS6_9ACTN</name>
<evidence type="ECO:0000259" key="6">
    <source>
        <dbReference type="PROSITE" id="PS51755"/>
    </source>
</evidence>
<dbReference type="Gene3D" id="1.10.10.10">
    <property type="entry name" value="Winged helix-like DNA-binding domain superfamily/Winged helix DNA-binding domain"/>
    <property type="match status" value="1"/>
</dbReference>
<dbReference type="SUPFAM" id="SSF48452">
    <property type="entry name" value="TPR-like"/>
    <property type="match status" value="1"/>
</dbReference>
<keyword evidence="8" id="KW-1185">Reference proteome</keyword>
<dbReference type="SUPFAM" id="SSF46894">
    <property type="entry name" value="C-terminal effector domain of the bipartite response regulators"/>
    <property type="match status" value="1"/>
</dbReference>
<dbReference type="Gene3D" id="1.25.40.10">
    <property type="entry name" value="Tetratricopeptide repeat domain"/>
    <property type="match status" value="1"/>
</dbReference>
<reference evidence="7 8" key="1">
    <citation type="journal article" date="2019" name="Int. J. Syst. Evol. Microbiol.">
        <title>The Global Catalogue of Microorganisms (GCM) 10K type strain sequencing project: providing services to taxonomists for standard genome sequencing and annotation.</title>
        <authorList>
            <consortium name="The Broad Institute Genomics Platform"/>
            <consortium name="The Broad Institute Genome Sequencing Center for Infectious Disease"/>
            <person name="Wu L."/>
            <person name="Ma J."/>
        </authorList>
    </citation>
    <scope>NUCLEOTIDE SEQUENCE [LARGE SCALE GENOMIC DNA]</scope>
    <source>
        <strain evidence="7 8">JCM 13250</strain>
    </source>
</reference>
<dbReference type="Pfam" id="PF00486">
    <property type="entry name" value="Trans_reg_C"/>
    <property type="match status" value="1"/>
</dbReference>
<accession>A0ABN2MRS6</accession>
<dbReference type="SMART" id="SM01043">
    <property type="entry name" value="BTAD"/>
    <property type="match status" value="1"/>
</dbReference>
<organism evidence="7 8">
    <name type="scientific">Luedemannella flava</name>
    <dbReference type="NCBI Taxonomy" id="349316"/>
    <lineage>
        <taxon>Bacteria</taxon>
        <taxon>Bacillati</taxon>
        <taxon>Actinomycetota</taxon>
        <taxon>Actinomycetes</taxon>
        <taxon>Micromonosporales</taxon>
        <taxon>Micromonosporaceae</taxon>
        <taxon>Luedemannella</taxon>
    </lineage>
</organism>
<gene>
    <name evidence="7" type="ORF">GCM10009682_59730</name>
</gene>
<protein>
    <recommendedName>
        <fullName evidence="6">OmpR/PhoB-type domain-containing protein</fullName>
    </recommendedName>
</protein>
<dbReference type="PANTHER" id="PTHR35807">
    <property type="entry name" value="TRANSCRIPTIONAL REGULATOR REDD-RELATED"/>
    <property type="match status" value="1"/>
</dbReference>
<proteinExistence type="inferred from homology"/>
<feature type="domain" description="OmpR/PhoB-type" evidence="6">
    <location>
        <begin position="1"/>
        <end position="98"/>
    </location>
</feature>
<dbReference type="InterPro" id="IPR005158">
    <property type="entry name" value="BTAD"/>
</dbReference>
<dbReference type="InterPro" id="IPR051677">
    <property type="entry name" value="AfsR-DnrI-RedD_regulator"/>
</dbReference>
<keyword evidence="3 5" id="KW-0238">DNA-binding</keyword>
<sequence length="294" mass="32720">MTEVRVLGPVEVWSQGRSIDLGAAKRRAVLAALAVNLGTPVSAETIIDRVWDGHAPAEARNVVYAHVSRIRRVLADATDADRVPVVLERRSGGYAIRADPDRVDMHRFHRLVDRSRAIALADEERARLLREAMRLWRGDPLTGLSGEWVGRLRESLRRQHVDAAVAWSQVELRLGRHEEVISTLRPLVAEYATVEPLTAALMGALHFAGRSWEALDCYSALRERLVEELGVEPGPRTQALHQAILRGDRPWRAEISAAFSEVSSVEDTGDLRAALESLKDQVARAIEHLDQQAN</sequence>
<evidence type="ECO:0000256" key="3">
    <source>
        <dbReference type="ARBA" id="ARBA00023125"/>
    </source>
</evidence>
<dbReference type="InterPro" id="IPR011990">
    <property type="entry name" value="TPR-like_helical_dom_sf"/>
</dbReference>
<evidence type="ECO:0000256" key="4">
    <source>
        <dbReference type="ARBA" id="ARBA00023163"/>
    </source>
</evidence>
<dbReference type="InterPro" id="IPR016032">
    <property type="entry name" value="Sig_transdc_resp-reg_C-effctor"/>
</dbReference>
<dbReference type="SMART" id="SM00862">
    <property type="entry name" value="Trans_reg_C"/>
    <property type="match status" value="1"/>
</dbReference>
<dbReference type="PANTHER" id="PTHR35807:SF1">
    <property type="entry name" value="TRANSCRIPTIONAL REGULATOR REDD"/>
    <property type="match status" value="1"/>
</dbReference>
<evidence type="ECO:0000313" key="8">
    <source>
        <dbReference type="Proteomes" id="UP001500218"/>
    </source>
</evidence>
<dbReference type="Proteomes" id="UP001500218">
    <property type="component" value="Unassembled WGS sequence"/>
</dbReference>
<dbReference type="Pfam" id="PF03704">
    <property type="entry name" value="BTAD"/>
    <property type="match status" value="1"/>
</dbReference>
<feature type="DNA-binding region" description="OmpR/PhoB-type" evidence="5">
    <location>
        <begin position="1"/>
        <end position="98"/>
    </location>
</feature>
<evidence type="ECO:0000256" key="1">
    <source>
        <dbReference type="ARBA" id="ARBA00005820"/>
    </source>
</evidence>
<keyword evidence="4" id="KW-0804">Transcription</keyword>